<proteinExistence type="inferred from homology"/>
<gene>
    <name evidence="9" type="ORF">BBRV_LOCUS88955</name>
</gene>
<keyword evidence="3" id="KW-1003">Cell membrane</keyword>
<name>A0A6V7KVG3_9HYME</name>
<evidence type="ECO:0000256" key="8">
    <source>
        <dbReference type="SAM" id="MobiDB-lite"/>
    </source>
</evidence>
<comment type="similarity">
    <text evidence="2">Belongs to the G-protein coupled receptor 3 family.</text>
</comment>
<dbReference type="GO" id="GO:0004930">
    <property type="term" value="F:G protein-coupled receptor activity"/>
    <property type="evidence" value="ECO:0007669"/>
    <property type="project" value="UniProtKB-KW"/>
</dbReference>
<evidence type="ECO:0000313" key="9">
    <source>
        <dbReference type="EMBL" id="CAD1567674.1"/>
    </source>
</evidence>
<evidence type="ECO:0000256" key="5">
    <source>
        <dbReference type="ARBA" id="ARBA00023170"/>
    </source>
</evidence>
<keyword evidence="5" id="KW-0675">Receptor</keyword>
<dbReference type="PANTHER" id="PTHR32546">
    <property type="entry name" value="G-PROTEIN COUPLED RECEPTOR 158-RELATED"/>
    <property type="match status" value="1"/>
</dbReference>
<organism evidence="9">
    <name type="scientific">Bracon brevicornis</name>
    <dbReference type="NCBI Taxonomy" id="1563983"/>
    <lineage>
        <taxon>Eukaryota</taxon>
        <taxon>Metazoa</taxon>
        <taxon>Ecdysozoa</taxon>
        <taxon>Arthropoda</taxon>
        <taxon>Hexapoda</taxon>
        <taxon>Insecta</taxon>
        <taxon>Pterygota</taxon>
        <taxon>Neoptera</taxon>
        <taxon>Endopterygota</taxon>
        <taxon>Hymenoptera</taxon>
        <taxon>Apocrita</taxon>
        <taxon>Ichneumonoidea</taxon>
        <taxon>Braconidae</taxon>
        <taxon>Braconinae</taxon>
        <taxon>Bracon</taxon>
    </lineage>
</organism>
<feature type="compositionally biased region" description="Basic residues" evidence="8">
    <location>
        <begin position="15"/>
        <end position="26"/>
    </location>
</feature>
<evidence type="ECO:0000256" key="4">
    <source>
        <dbReference type="ARBA" id="ARBA00023040"/>
    </source>
</evidence>
<sequence length="380" mass="43922">MVIQQLESTIEKPQIRHGRSRGHYTRTKSTTKDVEHYPNNPETIKPSDNIKDNSYGLLNNNQKLSRSTNDTFSEFDIDESTSTNYSIDPLTMNLHETLAKLKSQKYGLVVEYPNGTTSRRSSLKDSLRKLRKVAVSSSDKVTKRDRNTSRSSLDIYGSVSHGRMADDNFDDILKFEDYIYDDELIKNITSVDTESVKIDNYRTSRFGNPGAHDDVVSRFLRIIENQHLLGENCTAGTDLNLGEGVVDQYAQERFRLEANLAVNRANMLTRLWKYAPEVMMSSEYLLHASILSMVEFDEDIFAAGNCYDKMQYRERWLYCPFAHRLQNEDGILVKDLAIEYKYLSNSSEWFYIARKNAERVIANNNQFSRGKFIIFFFMAL</sequence>
<feature type="region of interest" description="Disordered" evidence="8">
    <location>
        <begin position="13"/>
        <end position="33"/>
    </location>
</feature>
<dbReference type="AlphaFoldDB" id="A0A6V7KVG3"/>
<evidence type="ECO:0000256" key="2">
    <source>
        <dbReference type="ARBA" id="ARBA00007242"/>
    </source>
</evidence>
<keyword evidence="4" id="KW-0297">G-protein coupled receptor</keyword>
<reference evidence="9" key="1">
    <citation type="submission" date="2020-07" db="EMBL/GenBank/DDBJ databases">
        <authorList>
            <person name="Ferguson B K."/>
        </authorList>
    </citation>
    <scope>NUCLEOTIDE SEQUENCE</scope>
    <source>
        <strain evidence="9">L06</strain>
    </source>
</reference>
<evidence type="ECO:0000256" key="1">
    <source>
        <dbReference type="ARBA" id="ARBA00004651"/>
    </source>
</evidence>
<dbReference type="InterPro" id="IPR043458">
    <property type="entry name" value="GPR158/179"/>
</dbReference>
<dbReference type="PANTHER" id="PTHR32546:SF29">
    <property type="entry name" value="G-PROTEIN COUPLED RECEPTORS FAMILY 3 PROFILE DOMAIN-CONTAINING PROTEIN"/>
    <property type="match status" value="1"/>
</dbReference>
<keyword evidence="3" id="KW-0472">Membrane</keyword>
<dbReference type="GO" id="GO:0005886">
    <property type="term" value="C:plasma membrane"/>
    <property type="evidence" value="ECO:0007669"/>
    <property type="project" value="UniProtKB-SubCell"/>
</dbReference>
<evidence type="ECO:0000256" key="3">
    <source>
        <dbReference type="ARBA" id="ARBA00022475"/>
    </source>
</evidence>
<keyword evidence="7" id="KW-0807">Transducer</keyword>
<accession>A0A6V7KVG3</accession>
<comment type="subcellular location">
    <subcellularLocation>
        <location evidence="1">Cell membrane</location>
        <topology evidence="1">Multi-pass membrane protein</topology>
    </subcellularLocation>
</comment>
<dbReference type="EMBL" id="CADCXW020000327">
    <property type="protein sequence ID" value="CAD1567674.1"/>
    <property type="molecule type" value="Genomic_DNA"/>
</dbReference>
<keyword evidence="6" id="KW-0325">Glycoprotein</keyword>
<protein>
    <submittedName>
        <fullName evidence="9">Uncharacterized protein</fullName>
    </submittedName>
</protein>
<evidence type="ECO:0000256" key="6">
    <source>
        <dbReference type="ARBA" id="ARBA00023180"/>
    </source>
</evidence>
<evidence type="ECO:0000256" key="7">
    <source>
        <dbReference type="ARBA" id="ARBA00023224"/>
    </source>
</evidence>
<dbReference type="Gene3D" id="3.30.450.20">
    <property type="entry name" value="PAS domain"/>
    <property type="match status" value="1"/>
</dbReference>